<dbReference type="OrthoDB" id="2433005at2759"/>
<feature type="compositionally biased region" description="Basic and acidic residues" evidence="1">
    <location>
        <begin position="135"/>
        <end position="145"/>
    </location>
</feature>
<feature type="region of interest" description="Disordered" evidence="1">
    <location>
        <begin position="28"/>
        <end position="56"/>
    </location>
</feature>
<comment type="caution">
    <text evidence="2">The sequence shown here is derived from an EMBL/GenBank/DDBJ whole genome shotgun (WGS) entry which is preliminary data.</text>
</comment>
<feature type="compositionally biased region" description="Polar residues" evidence="1">
    <location>
        <begin position="46"/>
        <end position="56"/>
    </location>
</feature>
<feature type="compositionally biased region" description="Basic residues" evidence="1">
    <location>
        <begin position="119"/>
        <end position="134"/>
    </location>
</feature>
<evidence type="ECO:0000313" key="3">
    <source>
        <dbReference type="Proteomes" id="UP000299102"/>
    </source>
</evidence>
<dbReference type="AlphaFoldDB" id="A0A4C1UEQ3"/>
<proteinExistence type="predicted"/>
<dbReference type="PANTHER" id="PTHR46954">
    <property type="entry name" value="C2H2-TYPE DOMAIN-CONTAINING PROTEIN"/>
    <property type="match status" value="1"/>
</dbReference>
<sequence>MLNYFTQDSDIVASSTCSSLQSTAVKRKLSDTHDEQSQNTDEETVETPSTEPHTTLIDSGIARNVPSKPAQETLMKKIGLLQQRINILTEARDTGIAKDDVHNEIKKLRKELKEDEKSLKKKRDSAKRAKKFRAKEKLEKNERHRNNPAAALPRTGPGQPSLVDSQPALLETIINIAIHGSAADERRRTEMIRSCLTLSDLHERLMLMGFQISRSGTYLHLLPRGSNTKEGRRHVHTVPVKLARPQNEMHKTHEDGEFCTATIRSLESLASLLGPQQVFVLSQDDKARVPIGLPAVKSQSPLLMHMEYRILLPDHDWVVAERHKLIPSVYAGVKVEPNNFESNTVKPVIIIFVDGGPDENPRYRKVKNFAIEHFKKYNLDALFIATNAPGRSAYNRVERRMAPLSKRLAGVILPHEHFGSHLDDKGMTTDDDLEKRNFQHAGETLAEVWRDMKIDNYDVSAEYRQPEDSKQDPAEPNQAWYSIHVRESQYFLQVVKCADESCCPPTRSALKSVFADTFMPPPCPILQTPSKLVPSLLDKGTSKFSPLLLHFRCQ</sequence>
<reference evidence="2 3" key="1">
    <citation type="journal article" date="2019" name="Commun. Biol.">
        <title>The bagworm genome reveals a unique fibroin gene that provides high tensile strength.</title>
        <authorList>
            <person name="Kono N."/>
            <person name="Nakamura H."/>
            <person name="Ohtoshi R."/>
            <person name="Tomita M."/>
            <person name="Numata K."/>
            <person name="Arakawa K."/>
        </authorList>
    </citation>
    <scope>NUCLEOTIDE SEQUENCE [LARGE SCALE GENOMIC DNA]</scope>
</reference>
<dbReference type="PANTHER" id="PTHR46954:SF1">
    <property type="entry name" value="C2H2-TYPE DOMAIN-CONTAINING PROTEIN"/>
    <property type="match status" value="1"/>
</dbReference>
<name>A0A4C1UEQ3_EUMVA</name>
<evidence type="ECO:0008006" key="4">
    <source>
        <dbReference type="Google" id="ProtNLM"/>
    </source>
</evidence>
<keyword evidence="3" id="KW-1185">Reference proteome</keyword>
<dbReference type="EMBL" id="BGZK01000161">
    <property type="protein sequence ID" value="GBP24426.1"/>
    <property type="molecule type" value="Genomic_DNA"/>
</dbReference>
<organism evidence="2 3">
    <name type="scientific">Eumeta variegata</name>
    <name type="common">Bagworm moth</name>
    <name type="synonym">Eumeta japonica</name>
    <dbReference type="NCBI Taxonomy" id="151549"/>
    <lineage>
        <taxon>Eukaryota</taxon>
        <taxon>Metazoa</taxon>
        <taxon>Ecdysozoa</taxon>
        <taxon>Arthropoda</taxon>
        <taxon>Hexapoda</taxon>
        <taxon>Insecta</taxon>
        <taxon>Pterygota</taxon>
        <taxon>Neoptera</taxon>
        <taxon>Endopterygota</taxon>
        <taxon>Lepidoptera</taxon>
        <taxon>Glossata</taxon>
        <taxon>Ditrysia</taxon>
        <taxon>Tineoidea</taxon>
        <taxon>Psychidae</taxon>
        <taxon>Oiketicinae</taxon>
        <taxon>Eumeta</taxon>
    </lineage>
</organism>
<gene>
    <name evidence="2" type="ORF">EVAR_19302_1</name>
</gene>
<accession>A0A4C1UEQ3</accession>
<dbReference type="Proteomes" id="UP000299102">
    <property type="component" value="Unassembled WGS sequence"/>
</dbReference>
<evidence type="ECO:0000313" key="2">
    <source>
        <dbReference type="EMBL" id="GBP24426.1"/>
    </source>
</evidence>
<feature type="region of interest" description="Disordered" evidence="1">
    <location>
        <begin position="113"/>
        <end position="164"/>
    </location>
</feature>
<protein>
    <recommendedName>
        <fullName evidence="4">Mariner Mos1 transposase</fullName>
    </recommendedName>
</protein>
<evidence type="ECO:0000256" key="1">
    <source>
        <dbReference type="SAM" id="MobiDB-lite"/>
    </source>
</evidence>